<proteinExistence type="predicted"/>
<gene>
    <name evidence="1" type="ORF">RWE15_10140</name>
</gene>
<keyword evidence="2" id="KW-1185">Reference proteome</keyword>
<evidence type="ECO:0000313" key="2">
    <source>
        <dbReference type="Proteomes" id="UP001281447"/>
    </source>
</evidence>
<dbReference type="EMBL" id="JAWDIP010000003">
    <property type="protein sequence ID" value="MDY0394742.1"/>
    <property type="molecule type" value="Genomic_DNA"/>
</dbReference>
<comment type="caution">
    <text evidence="1">The sequence shown here is derived from an EMBL/GenBank/DDBJ whole genome shotgun (WGS) entry which is preliminary data.</text>
</comment>
<reference evidence="1 2" key="1">
    <citation type="submission" date="2023-10" db="EMBL/GenBank/DDBJ databases">
        <title>Virgibacillus halophilus 5B73C genome.</title>
        <authorList>
            <person name="Miliotis G."/>
            <person name="Sengupta P."/>
            <person name="Hameed A."/>
            <person name="Chuvochina M."/>
            <person name="Mcdonagh F."/>
            <person name="Simpson A.C."/>
            <person name="Singh N.K."/>
            <person name="Rekha P.D."/>
            <person name="Raman K."/>
            <person name="Hugenholtz P."/>
            <person name="Venkateswaran K."/>
        </authorList>
    </citation>
    <scope>NUCLEOTIDE SEQUENCE [LARGE SCALE GENOMIC DNA]</scope>
    <source>
        <strain evidence="1 2">5B73C</strain>
    </source>
</reference>
<organism evidence="1 2">
    <name type="scientific">Tigheibacillus halophilus</name>
    <dbReference type="NCBI Taxonomy" id="361280"/>
    <lineage>
        <taxon>Bacteria</taxon>
        <taxon>Bacillati</taxon>
        <taxon>Bacillota</taxon>
        <taxon>Bacilli</taxon>
        <taxon>Bacillales</taxon>
        <taxon>Bacillaceae</taxon>
        <taxon>Tigheibacillus</taxon>
    </lineage>
</organism>
<dbReference type="Proteomes" id="UP001281447">
    <property type="component" value="Unassembled WGS sequence"/>
</dbReference>
<accession>A0ABU5C5Z1</accession>
<sequence>MDESNNTIHKIEFEDDKRYDLVDVFVDDSFKALNKSEKQEFVDRFGGKVMGNVRSRIYHSDTSDKIWVYFKYTDGKMAAEPKTLDKGWKIK</sequence>
<protein>
    <submittedName>
        <fullName evidence="1">Uncharacterized protein</fullName>
    </submittedName>
</protein>
<name>A0ABU5C5Z1_9BACI</name>
<evidence type="ECO:0000313" key="1">
    <source>
        <dbReference type="EMBL" id="MDY0394742.1"/>
    </source>
</evidence>